<protein>
    <submittedName>
        <fullName evidence="2">Uncharacterized protein</fullName>
    </submittedName>
</protein>
<feature type="region of interest" description="Disordered" evidence="1">
    <location>
        <begin position="1"/>
        <end position="22"/>
    </location>
</feature>
<reference evidence="2" key="1">
    <citation type="submission" date="2020-01" db="EMBL/GenBank/DDBJ databases">
        <authorList>
            <person name="Mishra B."/>
        </authorList>
    </citation>
    <scope>NUCLEOTIDE SEQUENCE [LARGE SCALE GENOMIC DNA]</scope>
</reference>
<comment type="caution">
    <text evidence="2">The sequence shown here is derived from an EMBL/GenBank/DDBJ whole genome shotgun (WGS) entry which is preliminary data.</text>
</comment>
<keyword evidence="3" id="KW-1185">Reference proteome</keyword>
<evidence type="ECO:0000313" key="3">
    <source>
        <dbReference type="Proteomes" id="UP000467841"/>
    </source>
</evidence>
<evidence type="ECO:0000256" key="1">
    <source>
        <dbReference type="SAM" id="MobiDB-lite"/>
    </source>
</evidence>
<dbReference type="AlphaFoldDB" id="A0A6D2HIT2"/>
<sequence length="106" mass="12453">MVTNSPLNGLEQRKEEGNNKERQKALRFNLQNSDFAQELPKPPLLFHGTETVKKRRLHHFYSRKGFQTLNWPKPTLILNRFDFHITGVGRHHLQKSRISFTDVTST</sequence>
<organism evidence="2 3">
    <name type="scientific">Microthlaspi erraticum</name>
    <dbReference type="NCBI Taxonomy" id="1685480"/>
    <lineage>
        <taxon>Eukaryota</taxon>
        <taxon>Viridiplantae</taxon>
        <taxon>Streptophyta</taxon>
        <taxon>Embryophyta</taxon>
        <taxon>Tracheophyta</taxon>
        <taxon>Spermatophyta</taxon>
        <taxon>Magnoliopsida</taxon>
        <taxon>eudicotyledons</taxon>
        <taxon>Gunneridae</taxon>
        <taxon>Pentapetalae</taxon>
        <taxon>rosids</taxon>
        <taxon>malvids</taxon>
        <taxon>Brassicales</taxon>
        <taxon>Brassicaceae</taxon>
        <taxon>Coluteocarpeae</taxon>
        <taxon>Microthlaspi</taxon>
    </lineage>
</organism>
<name>A0A6D2HIT2_9BRAS</name>
<dbReference type="EMBL" id="CACVBM020000111">
    <property type="protein sequence ID" value="CAA7014676.1"/>
    <property type="molecule type" value="Genomic_DNA"/>
</dbReference>
<accession>A0A6D2HIT2</accession>
<gene>
    <name evidence="2" type="ORF">MERR_LOCUS1911</name>
</gene>
<dbReference type="Proteomes" id="UP000467841">
    <property type="component" value="Unassembled WGS sequence"/>
</dbReference>
<proteinExistence type="predicted"/>
<evidence type="ECO:0000313" key="2">
    <source>
        <dbReference type="EMBL" id="CAA7014676.1"/>
    </source>
</evidence>
<feature type="compositionally biased region" description="Basic and acidic residues" evidence="1">
    <location>
        <begin position="11"/>
        <end position="22"/>
    </location>
</feature>